<evidence type="ECO:0000256" key="4">
    <source>
        <dbReference type="ARBA" id="ARBA00005163"/>
    </source>
</evidence>
<dbReference type="SUPFAM" id="SSF81343">
    <property type="entry name" value="Fumarate reductase respiratory complex transmembrane subunits"/>
    <property type="match status" value="1"/>
</dbReference>
<evidence type="ECO:0000256" key="1">
    <source>
        <dbReference type="ARBA" id="ARBA00001971"/>
    </source>
</evidence>
<accession>A0ABV7UWU4</accession>
<dbReference type="InterPro" id="IPR014312">
    <property type="entry name" value="Succ_DH_anchor"/>
</dbReference>
<dbReference type="Gene3D" id="1.20.1300.10">
    <property type="entry name" value="Fumarate reductase/succinate dehydrogenase, transmembrane subunit"/>
    <property type="match status" value="1"/>
</dbReference>
<dbReference type="NCBIfam" id="TIGR02968">
    <property type="entry name" value="succ_dehyd_anc"/>
    <property type="match status" value="1"/>
</dbReference>
<dbReference type="CDD" id="cd03495">
    <property type="entry name" value="SQR_TypeC_SdhD_like"/>
    <property type="match status" value="1"/>
</dbReference>
<keyword evidence="17" id="KW-1185">Reference proteome</keyword>
<keyword evidence="13" id="KW-0408">Iron</keyword>
<keyword evidence="14 15" id="KW-0472">Membrane</keyword>
<comment type="caution">
    <text evidence="16">The sequence shown here is derived from an EMBL/GenBank/DDBJ whole genome shotgun (WGS) entry which is preliminary data.</text>
</comment>
<evidence type="ECO:0000256" key="3">
    <source>
        <dbReference type="ARBA" id="ARBA00004141"/>
    </source>
</evidence>
<comment type="function">
    <text evidence="2">Membrane-anchoring subunit of succinate dehydrogenase (SDH).</text>
</comment>
<reference evidence="17" key="1">
    <citation type="journal article" date="2019" name="Int. J. Syst. Evol. Microbiol.">
        <title>The Global Catalogue of Microorganisms (GCM) 10K type strain sequencing project: providing services to taxonomists for standard genome sequencing and annotation.</title>
        <authorList>
            <consortium name="The Broad Institute Genomics Platform"/>
            <consortium name="The Broad Institute Genome Sequencing Center for Infectious Disease"/>
            <person name="Wu L."/>
            <person name="Ma J."/>
        </authorList>
    </citation>
    <scope>NUCLEOTIDE SEQUENCE [LARGE SCALE GENOMIC DNA]</scope>
    <source>
        <strain evidence="17">KCTC 42211</strain>
    </source>
</reference>
<comment type="pathway">
    <text evidence="4">Carbohydrate metabolism; tricarboxylic acid cycle.</text>
</comment>
<sequence length="138" mass="14653">MSDPSKAARGANPDFRTPIGRARGLGSAKSGTAHFWWQRVTSVVLALLVPWLVGTLVSFIGADLVSVQATLAVPLNAILLAAFVLALFWHAKLGMQVVIEDYVHTRAVEVTLQILLTFACAAGALACIYSIAKIALLP</sequence>
<feature type="transmembrane region" description="Helical" evidence="15">
    <location>
        <begin position="110"/>
        <end position="132"/>
    </location>
</feature>
<evidence type="ECO:0000256" key="10">
    <source>
        <dbReference type="ARBA" id="ARBA00022723"/>
    </source>
</evidence>
<keyword evidence="10" id="KW-0479">Metal-binding</keyword>
<evidence type="ECO:0000256" key="14">
    <source>
        <dbReference type="ARBA" id="ARBA00023136"/>
    </source>
</evidence>
<feature type="transmembrane region" description="Helical" evidence="15">
    <location>
        <begin position="40"/>
        <end position="62"/>
    </location>
</feature>
<gene>
    <name evidence="16" type="primary">sdhD</name>
    <name evidence="16" type="ORF">ACFOM9_13265</name>
</gene>
<evidence type="ECO:0000256" key="9">
    <source>
        <dbReference type="ARBA" id="ARBA00022692"/>
    </source>
</evidence>
<keyword evidence="12 15" id="KW-1133">Transmembrane helix</keyword>
<comment type="subcellular location">
    <subcellularLocation>
        <location evidence="3">Membrane</location>
        <topology evidence="3">Multi-pass membrane protein</topology>
    </subcellularLocation>
</comment>
<dbReference type="InterPro" id="IPR034804">
    <property type="entry name" value="SQR/QFR_C/D"/>
</dbReference>
<dbReference type="EMBL" id="JBHRYF010000009">
    <property type="protein sequence ID" value="MFC3661033.1"/>
    <property type="molecule type" value="Genomic_DNA"/>
</dbReference>
<dbReference type="InterPro" id="IPR000701">
    <property type="entry name" value="SuccDH_FuR_B_TM-su"/>
</dbReference>
<evidence type="ECO:0000256" key="12">
    <source>
        <dbReference type="ARBA" id="ARBA00022989"/>
    </source>
</evidence>
<evidence type="ECO:0000256" key="13">
    <source>
        <dbReference type="ARBA" id="ARBA00023004"/>
    </source>
</evidence>
<evidence type="ECO:0000256" key="15">
    <source>
        <dbReference type="SAM" id="Phobius"/>
    </source>
</evidence>
<feature type="transmembrane region" description="Helical" evidence="15">
    <location>
        <begin position="69"/>
        <end position="90"/>
    </location>
</feature>
<evidence type="ECO:0000256" key="8">
    <source>
        <dbReference type="ARBA" id="ARBA00022617"/>
    </source>
</evidence>
<dbReference type="Pfam" id="PF01127">
    <property type="entry name" value="Sdh_cyt"/>
    <property type="match status" value="1"/>
</dbReference>
<organism evidence="16 17">
    <name type="scientific">Luteimonas notoginsengisoli</name>
    <dbReference type="NCBI Taxonomy" id="1578200"/>
    <lineage>
        <taxon>Bacteria</taxon>
        <taxon>Pseudomonadati</taxon>
        <taxon>Pseudomonadota</taxon>
        <taxon>Gammaproteobacteria</taxon>
        <taxon>Lysobacterales</taxon>
        <taxon>Lysobacteraceae</taxon>
        <taxon>Luteimonas</taxon>
    </lineage>
</organism>
<evidence type="ECO:0000256" key="6">
    <source>
        <dbReference type="ARBA" id="ARBA00022448"/>
    </source>
</evidence>
<protein>
    <recommendedName>
        <fullName evidence="5">Succinate dehydrogenase hydrophobic membrane anchor subunit</fullName>
    </recommendedName>
</protein>
<evidence type="ECO:0000313" key="16">
    <source>
        <dbReference type="EMBL" id="MFC3661033.1"/>
    </source>
</evidence>
<comment type="cofactor">
    <cofactor evidence="1">
        <name>heme</name>
        <dbReference type="ChEBI" id="CHEBI:30413"/>
    </cofactor>
</comment>
<keyword evidence="6" id="KW-0813">Transport</keyword>
<evidence type="ECO:0000256" key="7">
    <source>
        <dbReference type="ARBA" id="ARBA00022532"/>
    </source>
</evidence>
<dbReference type="Proteomes" id="UP001595724">
    <property type="component" value="Unassembled WGS sequence"/>
</dbReference>
<evidence type="ECO:0000256" key="2">
    <source>
        <dbReference type="ARBA" id="ARBA00004050"/>
    </source>
</evidence>
<keyword evidence="8" id="KW-0349">Heme</keyword>
<proteinExistence type="predicted"/>
<keyword evidence="9 15" id="KW-0812">Transmembrane</keyword>
<evidence type="ECO:0000256" key="5">
    <source>
        <dbReference type="ARBA" id="ARBA00019425"/>
    </source>
</evidence>
<evidence type="ECO:0000313" key="17">
    <source>
        <dbReference type="Proteomes" id="UP001595724"/>
    </source>
</evidence>
<evidence type="ECO:0000256" key="11">
    <source>
        <dbReference type="ARBA" id="ARBA00022982"/>
    </source>
</evidence>
<dbReference type="RefSeq" id="WP_386711674.1">
    <property type="nucleotide sequence ID" value="NZ_JBHRYF010000009.1"/>
</dbReference>
<keyword evidence="7" id="KW-0816">Tricarboxylic acid cycle</keyword>
<keyword evidence="11" id="KW-0249">Electron transport</keyword>
<name>A0ABV7UWU4_9GAMM</name>